<name>Q5LGC3_BACFN</name>
<dbReference type="HOGENOM" id="CLU_2505934_0_0_10"/>
<dbReference type="KEGG" id="bfs:BF9343_1036"/>
<evidence type="ECO:0008006" key="3">
    <source>
        <dbReference type="Google" id="ProtNLM"/>
    </source>
</evidence>
<dbReference type="Proteomes" id="UP000006731">
    <property type="component" value="Chromosome"/>
</dbReference>
<accession>Q5LGC3</accession>
<dbReference type="Gene3D" id="3.30.950.30">
    <property type="entry name" value="Schlafen, AAA domain"/>
    <property type="match status" value="1"/>
</dbReference>
<dbReference type="EMBL" id="CR626927">
    <property type="protein sequence ID" value="CAH06817.1"/>
    <property type="molecule type" value="Genomic_DNA"/>
</dbReference>
<evidence type="ECO:0000313" key="1">
    <source>
        <dbReference type="EMBL" id="CAH06817.1"/>
    </source>
</evidence>
<sequence length="89" mass="9992">MLEITIAELQKLGESEDHIEFKEAKHNYTFAGGKHVDLKDRRRCVLGCIVALANEKGGRLVLGMVYAPCGCRFGFFSQDMRGAYYRGFG</sequence>
<dbReference type="InterPro" id="IPR038461">
    <property type="entry name" value="Schlafen_AlbA_2_dom_sf"/>
</dbReference>
<dbReference type="AlphaFoldDB" id="Q5LGC3"/>
<reference evidence="1 2" key="1">
    <citation type="journal article" date="2005" name="Science">
        <title>Extensive DNA inversions in the B. fragilis genome control variable gene expression.</title>
        <authorList>
            <person name="Cerdeno-Tarraga A.M."/>
            <person name="Patrick S."/>
            <person name="Crosmann L."/>
            <person name="Blakely G."/>
            <person name="Abratt V."/>
            <person name="Lennard N."/>
            <person name="Duerden B."/>
            <person name="Poxton I."/>
            <person name="Harris B."/>
            <person name="Quail M.A."/>
            <person name="Barron A."/>
            <person name="Clarck L."/>
            <person name="Corton C."/>
            <person name="Doggett J."/>
            <person name="Holden M.T.G."/>
            <person name="Larke N."/>
            <person name="Line A."/>
            <person name="Lord A."/>
            <person name="Norbertczak H."/>
            <person name="Ormond D."/>
            <person name="Price C."/>
            <person name="Rabbinowitsch E."/>
            <person name="Woodward J."/>
            <person name="Barrel B.G."/>
            <person name="Parkhill J."/>
        </authorList>
    </citation>
    <scope>NUCLEOTIDE SEQUENCE [LARGE SCALE GENOMIC DNA]</scope>
    <source>
        <strain evidence="2">ATCC 25285 / DSM 2151 / CCUG 4856 / JCM 11019 / LMG 10263 / NCTC 9343 / Onslow / VPI 2553 / EN-2</strain>
    </source>
</reference>
<organism evidence="1 2">
    <name type="scientific">Bacteroides fragilis (strain ATCC 25285 / DSM 2151 / CCUG 4856 / JCM 11019 / LMG 10263 / NCTC 9343 / Onslow / VPI 2553 / EN-2)</name>
    <dbReference type="NCBI Taxonomy" id="272559"/>
    <lineage>
        <taxon>Bacteria</taxon>
        <taxon>Pseudomonadati</taxon>
        <taxon>Bacteroidota</taxon>
        <taxon>Bacteroidia</taxon>
        <taxon>Bacteroidales</taxon>
        <taxon>Bacteroidaceae</taxon>
        <taxon>Bacteroides</taxon>
    </lineage>
</organism>
<keyword evidence="2" id="KW-1185">Reference proteome</keyword>
<dbReference type="BioCyc" id="BFRA272559:G1GHZ-1129-MONOMER"/>
<evidence type="ECO:0000313" key="2">
    <source>
        <dbReference type="Proteomes" id="UP000006731"/>
    </source>
</evidence>
<dbReference type="eggNOG" id="ENOG5030IK5">
    <property type="taxonomic scope" value="Bacteria"/>
</dbReference>
<protein>
    <recommendedName>
        <fullName evidence="3">Divergent AAA domain protein</fullName>
    </recommendedName>
</protein>
<proteinExistence type="predicted"/>
<gene>
    <name evidence="1" type="ORF">BF9343_1036</name>
</gene>
<dbReference type="PaxDb" id="272559-BF9343_1036"/>